<evidence type="ECO:0000313" key="4">
    <source>
        <dbReference type="EMBL" id="RCU58321.1"/>
    </source>
</evidence>
<dbReference type="InterPro" id="IPR037359">
    <property type="entry name" value="NST/OST"/>
</dbReference>
<name>A0A368PAS5_9FLAO</name>
<dbReference type="AlphaFoldDB" id="A0A368PAS5"/>
<evidence type="ECO:0000256" key="2">
    <source>
        <dbReference type="ARBA" id="ARBA00023180"/>
    </source>
</evidence>
<gene>
    <name evidence="4" type="ORF">DU428_02805</name>
</gene>
<dbReference type="PANTHER" id="PTHR10605">
    <property type="entry name" value="HEPARAN SULFATE SULFOTRANSFERASE"/>
    <property type="match status" value="1"/>
</dbReference>
<evidence type="ECO:0000313" key="5">
    <source>
        <dbReference type="Proteomes" id="UP000252249"/>
    </source>
</evidence>
<dbReference type="RefSeq" id="WP_113965754.1">
    <property type="nucleotide sequence ID" value="NZ_QNRP01000001.1"/>
</dbReference>
<sequence length="309" mass="36344">MLIKTKPNFLVVGVPKAGTSSLYNYLKEHPEIYLPEQKELHFFANRILEKNTEGPGDKLALKTIIRNREDYESLYKSIDEESAFGDISPSYFYFSDTVIPLIKSYLGDELKIIISLRDPISRAFSNYLHQKRLLLETLSFSEAIDSELKRKTNRYGDFWRYTEHSLYYENCKKYIKAFGEENVKIVLFENLIADSEKEIKDIYKFLNVADNFKPPNLKEIFNKGGVYKQNKLTTTLLKPTRFKQLASKVIGQKLSNKYKTYKESVLQKYTESKPEIDTQTLIELKTYFKQDIDQLKTLNLDISKWKYFK</sequence>
<dbReference type="Proteomes" id="UP000252249">
    <property type="component" value="Unassembled WGS sequence"/>
</dbReference>
<proteinExistence type="predicted"/>
<dbReference type="EMBL" id="QPIG01000001">
    <property type="protein sequence ID" value="RCU58321.1"/>
    <property type="molecule type" value="Genomic_DNA"/>
</dbReference>
<reference evidence="4 5" key="1">
    <citation type="submission" date="2018-07" db="EMBL/GenBank/DDBJ databases">
        <title>Oceanihabitans testaceum sp. nov., isolated from marine sediment.</title>
        <authorList>
            <person name="Li C.-M."/>
        </authorList>
    </citation>
    <scope>NUCLEOTIDE SEQUENCE [LARGE SCALE GENOMIC DNA]</scope>
    <source>
        <strain evidence="4 5">S9-10</strain>
    </source>
</reference>
<evidence type="ECO:0000259" key="3">
    <source>
        <dbReference type="Pfam" id="PF00685"/>
    </source>
</evidence>
<comment type="caution">
    <text evidence="4">The sequence shown here is derived from an EMBL/GenBank/DDBJ whole genome shotgun (WGS) entry which is preliminary data.</text>
</comment>
<dbReference type="InterPro" id="IPR027417">
    <property type="entry name" value="P-loop_NTPase"/>
</dbReference>
<dbReference type="InterPro" id="IPR000863">
    <property type="entry name" value="Sulfotransferase_dom"/>
</dbReference>
<protein>
    <submittedName>
        <fullName evidence="4">Sulfotransferase</fullName>
    </submittedName>
</protein>
<accession>A0A368PAS5</accession>
<dbReference type="SUPFAM" id="SSF52540">
    <property type="entry name" value="P-loop containing nucleoside triphosphate hydrolases"/>
    <property type="match status" value="1"/>
</dbReference>
<keyword evidence="1 4" id="KW-0808">Transferase</keyword>
<dbReference type="Pfam" id="PF00685">
    <property type="entry name" value="Sulfotransfer_1"/>
    <property type="match status" value="1"/>
</dbReference>
<keyword evidence="2" id="KW-0325">Glycoprotein</keyword>
<dbReference type="Gene3D" id="3.40.50.300">
    <property type="entry name" value="P-loop containing nucleotide triphosphate hydrolases"/>
    <property type="match status" value="1"/>
</dbReference>
<feature type="domain" description="Sulfotransferase" evidence="3">
    <location>
        <begin position="7"/>
        <end position="209"/>
    </location>
</feature>
<organism evidence="4 5">
    <name type="scientific">Oceanihabitans sediminis</name>
    <dbReference type="NCBI Taxonomy" id="1812012"/>
    <lineage>
        <taxon>Bacteria</taxon>
        <taxon>Pseudomonadati</taxon>
        <taxon>Bacteroidota</taxon>
        <taxon>Flavobacteriia</taxon>
        <taxon>Flavobacteriales</taxon>
        <taxon>Flavobacteriaceae</taxon>
        <taxon>Oceanihabitans</taxon>
    </lineage>
</organism>
<dbReference type="OrthoDB" id="981508at2"/>
<dbReference type="PANTHER" id="PTHR10605:SF56">
    <property type="entry name" value="BIFUNCTIONAL HEPARAN SULFATE N-DEACETYLASE_N-SULFOTRANSFERASE"/>
    <property type="match status" value="1"/>
</dbReference>
<evidence type="ECO:0000256" key="1">
    <source>
        <dbReference type="ARBA" id="ARBA00022679"/>
    </source>
</evidence>
<dbReference type="GO" id="GO:0008146">
    <property type="term" value="F:sulfotransferase activity"/>
    <property type="evidence" value="ECO:0007669"/>
    <property type="project" value="InterPro"/>
</dbReference>
<keyword evidence="5" id="KW-1185">Reference proteome</keyword>